<keyword evidence="2" id="KW-1185">Reference proteome</keyword>
<proteinExistence type="predicted"/>
<accession>A0A9X4H4D9</accession>
<reference evidence="1" key="1">
    <citation type="submission" date="2022-02" db="EMBL/GenBank/DDBJ databases">
        <authorList>
            <person name="Leng L."/>
        </authorList>
    </citation>
    <scope>NUCLEOTIDE SEQUENCE</scope>
    <source>
        <strain evidence="1">JI</strain>
    </source>
</reference>
<dbReference type="AlphaFoldDB" id="A0A9X4H4D9"/>
<dbReference type="RefSeq" id="WP_277445243.1">
    <property type="nucleotide sequence ID" value="NZ_JAKOAV010000040.1"/>
</dbReference>
<evidence type="ECO:0000313" key="2">
    <source>
        <dbReference type="Proteomes" id="UP001154312"/>
    </source>
</evidence>
<dbReference type="EMBL" id="JAKOAV010000040">
    <property type="protein sequence ID" value="MDF9409736.1"/>
    <property type="molecule type" value="Genomic_DNA"/>
</dbReference>
<protein>
    <submittedName>
        <fullName evidence="1">Uncharacterized protein</fullName>
    </submittedName>
</protein>
<comment type="caution">
    <text evidence="1">The sequence shown here is derived from an EMBL/GenBank/DDBJ whole genome shotgun (WGS) entry which is preliminary data.</text>
</comment>
<gene>
    <name evidence="1" type="ORF">L7E55_15495</name>
</gene>
<sequence length="149" mass="16863">MKVARRAKFLKEYWNIKDVGNNFDRQNGEQKTMKDVAVAINESERTTQRLLKLKGQNVPLELKTLKDVAAAIGDDDPMKVARRAKFLKEYWEVERGGDRKSKGQNVPLKTLNDVAAAIGEDERTTKRLLKLNDLILPLQNLISAGKLGM</sequence>
<name>A0A9X4H4D9_9FIRM</name>
<evidence type="ECO:0000313" key="1">
    <source>
        <dbReference type="EMBL" id="MDF9409736.1"/>
    </source>
</evidence>
<dbReference type="Proteomes" id="UP001154312">
    <property type="component" value="Unassembled WGS sequence"/>
</dbReference>
<organism evidence="1 2">
    <name type="scientific">Pelotomaculum isophthalicicum JI</name>
    <dbReference type="NCBI Taxonomy" id="947010"/>
    <lineage>
        <taxon>Bacteria</taxon>
        <taxon>Bacillati</taxon>
        <taxon>Bacillota</taxon>
        <taxon>Clostridia</taxon>
        <taxon>Eubacteriales</taxon>
        <taxon>Desulfotomaculaceae</taxon>
        <taxon>Pelotomaculum</taxon>
    </lineage>
</organism>